<dbReference type="InterPro" id="IPR051796">
    <property type="entry name" value="ISF_SsuE-like"/>
</dbReference>
<accession>A0A0D8IBM7</accession>
<dbReference type="GO" id="GO:0016491">
    <property type="term" value="F:oxidoreductase activity"/>
    <property type="evidence" value="ECO:0007669"/>
    <property type="project" value="InterPro"/>
</dbReference>
<proteinExistence type="predicted"/>
<dbReference type="InterPro" id="IPR029039">
    <property type="entry name" value="Flavoprotein-like_sf"/>
</dbReference>
<dbReference type="SUPFAM" id="SSF52218">
    <property type="entry name" value="Flavoproteins"/>
    <property type="match status" value="1"/>
</dbReference>
<evidence type="ECO:0000256" key="2">
    <source>
        <dbReference type="ARBA" id="ARBA00022643"/>
    </source>
</evidence>
<name>A0A0D8IBM7_9CLOT</name>
<dbReference type="KEGG" id="cace:CACET_c12860"/>
<dbReference type="STRING" id="84022.CACET_c12860"/>
<keyword evidence="1" id="KW-0285">Flavoprotein</keyword>
<dbReference type="InterPro" id="IPR005025">
    <property type="entry name" value="FMN_Rdtase-like_dom"/>
</dbReference>
<dbReference type="Gene3D" id="3.40.50.360">
    <property type="match status" value="1"/>
</dbReference>
<dbReference type="PANTHER" id="PTHR43278:SF2">
    <property type="entry name" value="IRON-SULFUR FLAVOPROTEIN"/>
    <property type="match status" value="1"/>
</dbReference>
<dbReference type="PATRIC" id="fig|84022.5.peg.2742"/>
<dbReference type="AlphaFoldDB" id="A0A0D8IBM7"/>
<dbReference type="Pfam" id="PF03358">
    <property type="entry name" value="FMN_red"/>
    <property type="match status" value="1"/>
</dbReference>
<evidence type="ECO:0000313" key="3">
    <source>
        <dbReference type="EMBL" id="AKL94751.1"/>
    </source>
</evidence>
<dbReference type="OrthoDB" id="9805976at2"/>
<gene>
    <name evidence="3" type="primary">wrbA1</name>
    <name evidence="3" type="ORF">CACET_c12860</name>
</gene>
<organism evidence="3 4">
    <name type="scientific">Clostridium aceticum</name>
    <dbReference type="NCBI Taxonomy" id="84022"/>
    <lineage>
        <taxon>Bacteria</taxon>
        <taxon>Bacillati</taxon>
        <taxon>Bacillota</taxon>
        <taxon>Clostridia</taxon>
        <taxon>Eubacteriales</taxon>
        <taxon>Clostridiaceae</taxon>
        <taxon>Clostridium</taxon>
    </lineage>
</organism>
<dbReference type="Proteomes" id="UP000035704">
    <property type="component" value="Chromosome"/>
</dbReference>
<keyword evidence="2" id="KW-0288">FMN</keyword>
<reference evidence="3 4" key="1">
    <citation type="submission" date="2014-10" db="EMBL/GenBank/DDBJ databases">
        <title>Genome sequence of Clostridium aceticum DSM 1496.</title>
        <authorList>
            <person name="Poehlein A."/>
            <person name="Schiel-Bengelsdorf B."/>
            <person name="Gottschalk G."/>
            <person name="Duerre P."/>
            <person name="Daniel R."/>
        </authorList>
    </citation>
    <scope>NUCLEOTIDE SEQUENCE [LARGE SCALE GENOMIC DNA]</scope>
    <source>
        <strain evidence="3 4">DSM 1496</strain>
    </source>
</reference>
<evidence type="ECO:0000256" key="1">
    <source>
        <dbReference type="ARBA" id="ARBA00022630"/>
    </source>
</evidence>
<dbReference type="EMBL" id="CP009687">
    <property type="protein sequence ID" value="AKL94751.1"/>
    <property type="molecule type" value="Genomic_DNA"/>
</dbReference>
<keyword evidence="4" id="KW-1185">Reference proteome</keyword>
<dbReference type="PANTHER" id="PTHR43278">
    <property type="entry name" value="NAD(P)H-DEPENDENT FMN-CONTAINING OXIDOREDUCTASE YWQN-RELATED"/>
    <property type="match status" value="1"/>
</dbReference>
<evidence type="ECO:0000313" key="4">
    <source>
        <dbReference type="Proteomes" id="UP000035704"/>
    </source>
</evidence>
<dbReference type="RefSeq" id="WP_044823545.1">
    <property type="nucleotide sequence ID" value="NZ_CP009687.1"/>
</dbReference>
<sequence length="210" mass="22809">MKILAINGSPNPKSYTKEILSDILNNAQQGENIINLRNLTIKPCLGCRGCVKTNSCVQNDDWNKLESMLLDTELIILGFPTYYGAAFGINALTHSFLERWFALRHNGVKIKAKKLIAVIVSGEGHGQFAIQSLSTFLNAYHGMELVDSIIVEGATPCYLCGEGENCALSCVRAKHGDDIKITSQLIPSLEGQEALSKAKDIGNKIKAGSL</sequence>
<protein>
    <submittedName>
        <fullName evidence="3">Multimeric flavodoxin WrbA</fullName>
    </submittedName>
</protein>